<organism evidence="5 6">
    <name type="scientific">Erythrobacter neustonensis</name>
    <dbReference type="NCBI Taxonomy" id="1112"/>
    <lineage>
        <taxon>Bacteria</taxon>
        <taxon>Pseudomonadati</taxon>
        <taxon>Pseudomonadota</taxon>
        <taxon>Alphaproteobacteria</taxon>
        <taxon>Sphingomonadales</taxon>
        <taxon>Erythrobacteraceae</taxon>
        <taxon>Erythrobacter/Porphyrobacter group</taxon>
        <taxon>Erythrobacter</taxon>
    </lineage>
</organism>
<dbReference type="EMBL" id="CP016033">
    <property type="protein sequence ID" value="ANK11791.1"/>
    <property type="molecule type" value="Genomic_DNA"/>
</dbReference>
<dbReference type="Pfam" id="PF13416">
    <property type="entry name" value="SBP_bac_8"/>
    <property type="match status" value="1"/>
</dbReference>
<dbReference type="RefSeq" id="WP_068348945.1">
    <property type="nucleotide sequence ID" value="NZ_CP016033.1"/>
</dbReference>
<reference evidence="5 6" key="1">
    <citation type="submission" date="2016-05" db="EMBL/GenBank/DDBJ databases">
        <title>Compelete Genome Sequence of Bacteriochlorophyll-Synthesizing Bacterium Porphyrobacter neustonensis DSM 9434.</title>
        <authorList>
            <person name="Shi X.-L."/>
            <person name="Wu Y.-H."/>
            <person name="Cheng H."/>
            <person name="Xu L."/>
            <person name="Zhang X.-Q."/>
            <person name="Wang C.-S."/>
            <person name="Xu X.-W."/>
        </authorList>
    </citation>
    <scope>NUCLEOTIDE SEQUENCE [LARGE SCALE GENOMIC DNA]</scope>
    <source>
        <strain evidence="5 6">DSM 9434</strain>
    </source>
</reference>
<keyword evidence="6" id="KW-1185">Reference proteome</keyword>
<gene>
    <name evidence="5" type="ORF">A9D12_01230</name>
</gene>
<dbReference type="Gene3D" id="3.40.190.10">
    <property type="entry name" value="Periplasmic binding protein-like II"/>
    <property type="match status" value="2"/>
</dbReference>
<evidence type="ECO:0000256" key="1">
    <source>
        <dbReference type="ARBA" id="ARBA00008520"/>
    </source>
</evidence>
<dbReference type="Proteomes" id="UP000078263">
    <property type="component" value="Chromosome"/>
</dbReference>
<protein>
    <submittedName>
        <fullName evidence="5">Fe(3+) ABC transporter substrate-binding protein</fullName>
    </submittedName>
</protein>
<proteinExistence type="inferred from homology"/>
<dbReference type="InterPro" id="IPR026045">
    <property type="entry name" value="Ferric-bd"/>
</dbReference>
<accession>A0A192D1F0</accession>
<dbReference type="CDD" id="cd13542">
    <property type="entry name" value="PBP2_FutA1_ilke"/>
    <property type="match status" value="1"/>
</dbReference>
<evidence type="ECO:0000313" key="6">
    <source>
        <dbReference type="Proteomes" id="UP000078263"/>
    </source>
</evidence>
<keyword evidence="3" id="KW-0408">Iron</keyword>
<dbReference type="SUPFAM" id="SSF53850">
    <property type="entry name" value="Periplasmic binding protein-like II"/>
    <property type="match status" value="1"/>
</dbReference>
<dbReference type="PANTHER" id="PTHR30006">
    <property type="entry name" value="THIAMINE-BINDING PERIPLASMIC PROTEIN-RELATED"/>
    <property type="match status" value="1"/>
</dbReference>
<feature type="binding site" evidence="3">
    <location>
        <position position="230"/>
    </location>
    <ligand>
        <name>Fe cation</name>
        <dbReference type="ChEBI" id="CHEBI:24875"/>
    </ligand>
</feature>
<keyword evidence="3" id="KW-0479">Metal-binding</keyword>
<sequence length="345" mass="36900">MKHLLLAAIASLGLLAACAPGEESGADAVPVTGEINVYSARHYDTDLALYEDFTKATGIRVNRIEADADALIERIAAEGEYSPADLFITVDAGRLWRAEEAGILAPVDSPVLATRIPANLRDPQNRWFALTTRARIVIYNKAKGKPAGLDTYQDLAKPEFRGRICMRSSSSVYNIALLSSLIAHDGAAKAGDWAKGVVANFKRAPQGNDMSNIEAVAAGECDISLVNTYYLARFDTPEKRKVLESVGIIFPNQATTGTHVNMSGAGVVKTAPNRANAVKFLEYLASDSAQKYLAGDNNEYPAAKGVAPTSAVEALGPFRADTLGAAEIGRNEARAVELFNAARWN</sequence>
<dbReference type="GO" id="GO:0046872">
    <property type="term" value="F:metal ion binding"/>
    <property type="evidence" value="ECO:0007669"/>
    <property type="project" value="UniProtKB-KW"/>
</dbReference>
<feature type="chain" id="PRO_5008251607" evidence="4">
    <location>
        <begin position="20"/>
        <end position="345"/>
    </location>
</feature>
<dbReference type="OrthoDB" id="9769567at2"/>
<dbReference type="STRING" id="1112.A9D12_01230"/>
<name>A0A192D1F0_9SPHN</name>
<dbReference type="GO" id="GO:0030288">
    <property type="term" value="C:outer membrane-bounded periplasmic space"/>
    <property type="evidence" value="ECO:0007669"/>
    <property type="project" value="TreeGrafter"/>
</dbReference>
<dbReference type="KEGG" id="pns:A9D12_01230"/>
<keyword evidence="2 4" id="KW-0732">Signal</keyword>
<dbReference type="PIRSF" id="PIRSF002825">
    <property type="entry name" value="CfbpA"/>
    <property type="match status" value="1"/>
</dbReference>
<feature type="binding site" evidence="3">
    <location>
        <position position="42"/>
    </location>
    <ligand>
        <name>Fe cation</name>
        <dbReference type="ChEBI" id="CHEBI:24875"/>
    </ligand>
</feature>
<evidence type="ECO:0000256" key="4">
    <source>
        <dbReference type="SAM" id="SignalP"/>
    </source>
</evidence>
<feature type="binding site" evidence="3">
    <location>
        <position position="229"/>
    </location>
    <ligand>
        <name>Fe cation</name>
        <dbReference type="ChEBI" id="CHEBI:24875"/>
    </ligand>
</feature>
<evidence type="ECO:0000256" key="2">
    <source>
        <dbReference type="ARBA" id="ARBA00022729"/>
    </source>
</evidence>
<dbReference type="PANTHER" id="PTHR30006:SF15">
    <property type="entry name" value="IRON-UTILIZATION PERIPLASMIC PROTEIN"/>
    <property type="match status" value="1"/>
</dbReference>
<comment type="similarity">
    <text evidence="1">Belongs to the bacterial solute-binding protein 1 family.</text>
</comment>
<dbReference type="AlphaFoldDB" id="A0A192D1F0"/>
<dbReference type="InterPro" id="IPR006059">
    <property type="entry name" value="SBP"/>
</dbReference>
<evidence type="ECO:0000313" key="5">
    <source>
        <dbReference type="EMBL" id="ANK11791.1"/>
    </source>
</evidence>
<evidence type="ECO:0000256" key="3">
    <source>
        <dbReference type="PIRSR" id="PIRSR002825-1"/>
    </source>
</evidence>
<dbReference type="PROSITE" id="PS51257">
    <property type="entry name" value="PROKAR_LIPOPROTEIN"/>
    <property type="match status" value="1"/>
</dbReference>
<feature type="signal peptide" evidence="4">
    <location>
        <begin position="1"/>
        <end position="19"/>
    </location>
</feature>